<reference evidence="2" key="2">
    <citation type="submission" date="2015-06" db="UniProtKB">
        <authorList>
            <consortium name="EnsemblMetazoa"/>
        </authorList>
    </citation>
    <scope>IDENTIFICATION</scope>
</reference>
<dbReference type="InterPro" id="IPR015940">
    <property type="entry name" value="UBA"/>
</dbReference>
<name>T1H4U4_MEGSC</name>
<dbReference type="EnsemblMetazoa" id="MESCA011312-RA">
    <property type="protein sequence ID" value="MESCA011312-PA"/>
    <property type="gene ID" value="MESCA011312"/>
</dbReference>
<sequence length="160" mass="18240">MEIVNYLRNLRKIVNKTEILLEIVRIYSQRYIPPQPETIQSLVEMGFDEENILSALKATRNNKAAAAEWLCGNRSGSLVELREGLSQDSPILQSILELPQVQIGLSNTKMFLAFLSILENENTLRIWGGDSDTTSVITHILQKYHEEKHVIGINQFHSLH</sequence>
<dbReference type="CDD" id="cd14304">
    <property type="entry name" value="UBA2_KPC2"/>
    <property type="match status" value="1"/>
</dbReference>
<dbReference type="Pfam" id="PF00627">
    <property type="entry name" value="UBA"/>
    <property type="match status" value="1"/>
</dbReference>
<dbReference type="InterPro" id="IPR052476">
    <property type="entry name" value="UBAC1"/>
</dbReference>
<dbReference type="PANTHER" id="PTHR46738">
    <property type="entry name" value="UBIQUITIN-ASSOCIATED DOMAIN-CONTAINING PROTEIN 1"/>
    <property type="match status" value="1"/>
</dbReference>
<dbReference type="SUPFAM" id="SSF46934">
    <property type="entry name" value="UBA-like"/>
    <property type="match status" value="1"/>
</dbReference>
<dbReference type="PANTHER" id="PTHR46738:SF1">
    <property type="entry name" value="UBIQUITIN-ASSOCIATED DOMAIN-CONTAINING PROTEIN 1"/>
    <property type="match status" value="1"/>
</dbReference>
<dbReference type="OMA" id="SIMCNAV"/>
<proteinExistence type="predicted"/>
<dbReference type="GO" id="GO:0000151">
    <property type="term" value="C:ubiquitin ligase complex"/>
    <property type="evidence" value="ECO:0007669"/>
    <property type="project" value="TreeGrafter"/>
</dbReference>
<evidence type="ECO:0000259" key="1">
    <source>
        <dbReference type="PROSITE" id="PS50030"/>
    </source>
</evidence>
<dbReference type="PROSITE" id="PS50030">
    <property type="entry name" value="UBA"/>
    <property type="match status" value="1"/>
</dbReference>
<dbReference type="InterPro" id="IPR041927">
    <property type="entry name" value="UBA2_UBAC1"/>
</dbReference>
<reference evidence="3" key="1">
    <citation type="submission" date="2013-02" db="EMBL/GenBank/DDBJ databases">
        <authorList>
            <person name="Hughes D."/>
        </authorList>
    </citation>
    <scope>NUCLEOTIDE SEQUENCE</scope>
    <source>
        <strain>Durham</strain>
        <strain evidence="3">NC isolate 2 -- Noor lab</strain>
    </source>
</reference>
<dbReference type="Gene3D" id="1.10.8.10">
    <property type="entry name" value="DNA helicase RuvA subunit, C-terminal domain"/>
    <property type="match status" value="1"/>
</dbReference>
<protein>
    <recommendedName>
        <fullName evidence="1">UBA domain-containing protein</fullName>
    </recommendedName>
</protein>
<accession>T1H4U4</accession>
<dbReference type="AlphaFoldDB" id="T1H4U4"/>
<evidence type="ECO:0000313" key="3">
    <source>
        <dbReference type="Proteomes" id="UP000015102"/>
    </source>
</evidence>
<dbReference type="STRING" id="36166.T1H4U4"/>
<dbReference type="SMART" id="SM00165">
    <property type="entry name" value="UBA"/>
    <property type="match status" value="1"/>
</dbReference>
<evidence type="ECO:0000313" key="2">
    <source>
        <dbReference type="EnsemblMetazoa" id="MESCA011312-PA"/>
    </source>
</evidence>
<dbReference type="Proteomes" id="UP000015102">
    <property type="component" value="Unassembled WGS sequence"/>
</dbReference>
<dbReference type="InterPro" id="IPR009060">
    <property type="entry name" value="UBA-like_sf"/>
</dbReference>
<feature type="domain" description="UBA" evidence="1">
    <location>
        <begin position="33"/>
        <end position="73"/>
    </location>
</feature>
<dbReference type="EMBL" id="CAQQ02381445">
    <property type="status" value="NOT_ANNOTATED_CDS"/>
    <property type="molecule type" value="Genomic_DNA"/>
</dbReference>
<organism evidence="2 3">
    <name type="scientific">Megaselia scalaris</name>
    <name type="common">Humpbacked fly</name>
    <name type="synonym">Phora scalaris</name>
    <dbReference type="NCBI Taxonomy" id="36166"/>
    <lineage>
        <taxon>Eukaryota</taxon>
        <taxon>Metazoa</taxon>
        <taxon>Ecdysozoa</taxon>
        <taxon>Arthropoda</taxon>
        <taxon>Hexapoda</taxon>
        <taxon>Insecta</taxon>
        <taxon>Pterygota</taxon>
        <taxon>Neoptera</taxon>
        <taxon>Endopterygota</taxon>
        <taxon>Diptera</taxon>
        <taxon>Brachycera</taxon>
        <taxon>Muscomorpha</taxon>
        <taxon>Platypezoidea</taxon>
        <taxon>Phoridae</taxon>
        <taxon>Megaseliini</taxon>
        <taxon>Megaselia</taxon>
    </lineage>
</organism>
<keyword evidence="3" id="KW-1185">Reference proteome</keyword>
<dbReference type="HOGENOM" id="CLU_1654132_0_0_1"/>